<name>A0ACB8GND8_PSICU</name>
<proteinExistence type="predicted"/>
<keyword evidence="2" id="KW-1185">Reference proteome</keyword>
<gene>
    <name evidence="1" type="ORF">JR316_0010885</name>
</gene>
<dbReference type="Proteomes" id="UP000664032">
    <property type="component" value="Unassembled WGS sequence"/>
</dbReference>
<reference evidence="1" key="1">
    <citation type="submission" date="2021-10" db="EMBL/GenBank/DDBJ databases">
        <title>Psilocybe cubensis genome.</title>
        <authorList>
            <person name="Mckernan K.J."/>
            <person name="Crawford S."/>
            <person name="Trippe A."/>
            <person name="Kane L.T."/>
            <person name="Mclaughlin S."/>
        </authorList>
    </citation>
    <scope>NUCLEOTIDE SEQUENCE</scope>
    <source>
        <strain evidence="1">MGC-MH-2018</strain>
    </source>
</reference>
<evidence type="ECO:0000313" key="2">
    <source>
        <dbReference type="Proteomes" id="UP000664032"/>
    </source>
</evidence>
<evidence type="ECO:0000313" key="1">
    <source>
        <dbReference type="EMBL" id="KAH9476969.1"/>
    </source>
</evidence>
<sequence length="129" mass="14682">MQVCPHVSDLLPMKPFADLDAFTNDYLVNIHTNSGSVTFVISDELQTILRIIGFTHTSVIDLQTEIGYAIIFLPFQRTHITTHTVRMLLYYTLDLPSSNGIGLRHANWPNKASVRTAERMEFVFETVLK</sequence>
<comment type="caution">
    <text evidence="1">The sequence shown here is derived from an EMBL/GenBank/DDBJ whole genome shotgun (WGS) entry which is preliminary data.</text>
</comment>
<organism evidence="1 2">
    <name type="scientific">Psilocybe cubensis</name>
    <name type="common">Psychedelic mushroom</name>
    <name type="synonym">Stropharia cubensis</name>
    <dbReference type="NCBI Taxonomy" id="181762"/>
    <lineage>
        <taxon>Eukaryota</taxon>
        <taxon>Fungi</taxon>
        <taxon>Dikarya</taxon>
        <taxon>Basidiomycota</taxon>
        <taxon>Agaricomycotina</taxon>
        <taxon>Agaricomycetes</taxon>
        <taxon>Agaricomycetidae</taxon>
        <taxon>Agaricales</taxon>
        <taxon>Agaricineae</taxon>
        <taxon>Strophariaceae</taxon>
        <taxon>Psilocybe</taxon>
    </lineage>
</organism>
<protein>
    <submittedName>
        <fullName evidence="1">Uncharacterized protein</fullName>
    </submittedName>
</protein>
<accession>A0ACB8GND8</accession>
<dbReference type="EMBL" id="JAFIQS020000010">
    <property type="protein sequence ID" value="KAH9476969.1"/>
    <property type="molecule type" value="Genomic_DNA"/>
</dbReference>